<sequence length="148" mass="16924">MNILFILIIAMLDQITKYIAKNTLAGKNISVFKDYLELTYVENRGAAFGLFQNMKFLLIVITAIVIVLMLYYLLKSKDLNKWMRISLILISAGAIGNLIDRVTLGYVTDFIHFYIKDMFDWPVFNVADICVVCGTILLAINILFAREE</sequence>
<comment type="function">
    <text evidence="9 10">This protein specifically catalyzes the removal of signal peptides from prolipoproteins.</text>
</comment>
<dbReference type="AlphaFoldDB" id="A0A4V3ETH7"/>
<dbReference type="HAMAP" id="MF_00161">
    <property type="entry name" value="LspA"/>
    <property type="match status" value="1"/>
</dbReference>
<dbReference type="OrthoDB" id="9810259at2"/>
<evidence type="ECO:0000313" key="12">
    <source>
        <dbReference type="EMBL" id="TDT61829.1"/>
    </source>
</evidence>
<dbReference type="GO" id="GO:0004190">
    <property type="term" value="F:aspartic-type endopeptidase activity"/>
    <property type="evidence" value="ECO:0007669"/>
    <property type="project" value="UniProtKB-UniRule"/>
</dbReference>
<dbReference type="Proteomes" id="UP000295325">
    <property type="component" value="Unassembled WGS sequence"/>
</dbReference>
<feature type="active site" evidence="9">
    <location>
        <position position="109"/>
    </location>
</feature>
<comment type="similarity">
    <text evidence="1 9 11">Belongs to the peptidase A8 family.</text>
</comment>
<keyword evidence="13" id="KW-1185">Reference proteome</keyword>
<evidence type="ECO:0000256" key="8">
    <source>
        <dbReference type="ARBA" id="ARBA00023136"/>
    </source>
</evidence>
<feature type="transmembrane region" description="Helical" evidence="9">
    <location>
        <begin position="86"/>
        <end position="104"/>
    </location>
</feature>
<keyword evidence="6 9" id="KW-0378">Hydrolase</keyword>
<dbReference type="PRINTS" id="PR00781">
    <property type="entry name" value="LIPOSIGPTASE"/>
</dbReference>
<keyword evidence="2 9" id="KW-1003">Cell membrane</keyword>
<reference evidence="12 13" key="1">
    <citation type="submission" date="2019-03" db="EMBL/GenBank/DDBJ databases">
        <title>Genomic Encyclopedia of Type Strains, Phase IV (KMG-IV): sequencing the most valuable type-strain genomes for metagenomic binning, comparative biology and taxonomic classification.</title>
        <authorList>
            <person name="Goeker M."/>
        </authorList>
    </citation>
    <scope>NUCLEOTIDE SEQUENCE [LARGE SCALE GENOMIC DNA]</scope>
    <source>
        <strain evidence="12 13">DSM 24455</strain>
    </source>
</reference>
<comment type="caution">
    <text evidence="9">Lacks conserved residue(s) required for the propagation of feature annotation.</text>
</comment>
<evidence type="ECO:0000256" key="3">
    <source>
        <dbReference type="ARBA" id="ARBA00022670"/>
    </source>
</evidence>
<evidence type="ECO:0000256" key="11">
    <source>
        <dbReference type="RuleBase" id="RU004181"/>
    </source>
</evidence>
<dbReference type="NCBIfam" id="TIGR00077">
    <property type="entry name" value="lspA"/>
    <property type="match status" value="1"/>
</dbReference>
<evidence type="ECO:0000313" key="13">
    <source>
        <dbReference type="Proteomes" id="UP000295325"/>
    </source>
</evidence>
<dbReference type="EMBL" id="SOAZ01000005">
    <property type="protein sequence ID" value="TDT61829.1"/>
    <property type="molecule type" value="Genomic_DNA"/>
</dbReference>
<evidence type="ECO:0000256" key="6">
    <source>
        <dbReference type="ARBA" id="ARBA00022801"/>
    </source>
</evidence>
<dbReference type="InterPro" id="IPR001872">
    <property type="entry name" value="Peptidase_A8"/>
</dbReference>
<comment type="catalytic activity">
    <reaction evidence="9 10">
        <text>Release of signal peptides from bacterial membrane prolipoproteins. Hydrolyzes -Xaa-Yaa-Zaa-|-(S,diacylglyceryl)Cys-, in which Xaa is hydrophobic (preferably Leu), and Yaa (Ala or Ser) and Zaa (Gly or Ala) have small, neutral side chains.</text>
        <dbReference type="EC" id="3.4.23.36"/>
    </reaction>
</comment>
<dbReference type="RefSeq" id="WP_133627467.1">
    <property type="nucleotide sequence ID" value="NZ_SOAZ01000005.1"/>
</dbReference>
<keyword evidence="7 9" id="KW-1133">Transmembrane helix</keyword>
<dbReference type="GO" id="GO:0006508">
    <property type="term" value="P:proteolysis"/>
    <property type="evidence" value="ECO:0007669"/>
    <property type="project" value="UniProtKB-KW"/>
</dbReference>
<proteinExistence type="inferred from homology"/>
<evidence type="ECO:0000256" key="5">
    <source>
        <dbReference type="ARBA" id="ARBA00022750"/>
    </source>
</evidence>
<feature type="active site" evidence="9">
    <location>
        <position position="128"/>
    </location>
</feature>
<evidence type="ECO:0000256" key="4">
    <source>
        <dbReference type="ARBA" id="ARBA00022692"/>
    </source>
</evidence>
<dbReference type="EC" id="3.4.23.36" evidence="9"/>
<accession>A0A4V3ETH7</accession>
<comment type="pathway">
    <text evidence="9">Protein modification; lipoprotein biosynthesis (signal peptide cleavage).</text>
</comment>
<dbReference type="PROSITE" id="PS00855">
    <property type="entry name" value="SPASE_II"/>
    <property type="match status" value="1"/>
</dbReference>
<keyword evidence="4 9" id="KW-0812">Transmembrane</keyword>
<gene>
    <name evidence="9" type="primary">lspA</name>
    <name evidence="12" type="ORF">EDD71_1057</name>
</gene>
<keyword evidence="8 9" id="KW-0472">Membrane</keyword>
<keyword evidence="5 9" id="KW-0064">Aspartyl protease</keyword>
<dbReference type="PANTHER" id="PTHR33695">
    <property type="entry name" value="LIPOPROTEIN SIGNAL PEPTIDASE"/>
    <property type="match status" value="1"/>
</dbReference>
<protein>
    <recommendedName>
        <fullName evidence="9">Lipoprotein signal peptidase</fullName>
        <ecNumber evidence="9">3.4.23.36</ecNumber>
    </recommendedName>
    <alternativeName>
        <fullName evidence="9">Prolipoprotein signal peptidase</fullName>
    </alternativeName>
    <alternativeName>
        <fullName evidence="9">Signal peptidase II</fullName>
        <shortName evidence="9">SPase II</shortName>
    </alternativeName>
</protein>
<name>A0A4V3ETH7_9CLOT</name>
<evidence type="ECO:0000256" key="7">
    <source>
        <dbReference type="ARBA" id="ARBA00022989"/>
    </source>
</evidence>
<dbReference type="GO" id="GO:0005886">
    <property type="term" value="C:plasma membrane"/>
    <property type="evidence" value="ECO:0007669"/>
    <property type="project" value="UniProtKB-SubCell"/>
</dbReference>
<dbReference type="Pfam" id="PF01252">
    <property type="entry name" value="Peptidase_A8"/>
    <property type="match status" value="1"/>
</dbReference>
<dbReference type="UniPathway" id="UPA00665"/>
<evidence type="ECO:0000256" key="1">
    <source>
        <dbReference type="ARBA" id="ARBA00006139"/>
    </source>
</evidence>
<keyword evidence="3 9" id="KW-0645">Protease</keyword>
<evidence type="ECO:0000256" key="2">
    <source>
        <dbReference type="ARBA" id="ARBA00022475"/>
    </source>
</evidence>
<organism evidence="12 13">
    <name type="scientific">Fonticella tunisiensis</name>
    <dbReference type="NCBI Taxonomy" id="1096341"/>
    <lineage>
        <taxon>Bacteria</taxon>
        <taxon>Bacillati</taxon>
        <taxon>Bacillota</taxon>
        <taxon>Clostridia</taxon>
        <taxon>Eubacteriales</taxon>
        <taxon>Clostridiaceae</taxon>
        <taxon>Fonticella</taxon>
    </lineage>
</organism>
<evidence type="ECO:0000256" key="10">
    <source>
        <dbReference type="RuleBase" id="RU000594"/>
    </source>
</evidence>
<comment type="caution">
    <text evidence="12">The sequence shown here is derived from an EMBL/GenBank/DDBJ whole genome shotgun (WGS) entry which is preliminary data.</text>
</comment>
<comment type="subcellular location">
    <subcellularLocation>
        <location evidence="9">Cell membrane</location>
        <topology evidence="9">Multi-pass membrane protein</topology>
    </subcellularLocation>
</comment>
<dbReference type="PANTHER" id="PTHR33695:SF1">
    <property type="entry name" value="LIPOPROTEIN SIGNAL PEPTIDASE"/>
    <property type="match status" value="1"/>
</dbReference>
<evidence type="ECO:0000256" key="9">
    <source>
        <dbReference type="HAMAP-Rule" id="MF_00161"/>
    </source>
</evidence>
<feature type="transmembrane region" description="Helical" evidence="9">
    <location>
        <begin position="124"/>
        <end position="144"/>
    </location>
</feature>
<feature type="transmembrane region" description="Helical" evidence="9">
    <location>
        <begin position="56"/>
        <end position="74"/>
    </location>
</feature>